<sequence length="69" mass="7985">MMEDRLFLSHSREGSKDFSFPILRRTNIYTASGYGAAKLNRETPTATWAPHEGVHQNKRSHKNAFHKKK</sequence>
<reference evidence="2 3" key="1">
    <citation type="submission" date="2020-03" db="EMBL/GenBank/DDBJ databases">
        <title>Genome sequence of Toxoplasma gondii RH-88 strain.</title>
        <authorList>
            <person name="Lorenzi H.A."/>
            <person name="Venepally P."/>
            <person name="Rozenberg A."/>
            <person name="Sibley D."/>
        </authorList>
    </citation>
    <scope>NUCLEOTIDE SEQUENCE [LARGE SCALE GENOMIC DNA]</scope>
    <source>
        <strain evidence="2 3">RH-88</strain>
    </source>
</reference>
<keyword evidence="3" id="KW-1185">Reference proteome</keyword>
<accession>A0A7J6JWC3</accession>
<protein>
    <submittedName>
        <fullName evidence="2">Uncharacterized protein</fullName>
    </submittedName>
</protein>
<dbReference type="Proteomes" id="UP000557509">
    <property type="component" value="Unassembled WGS sequence"/>
</dbReference>
<feature type="compositionally biased region" description="Basic residues" evidence="1">
    <location>
        <begin position="56"/>
        <end position="69"/>
    </location>
</feature>
<gene>
    <name evidence="2" type="ORF">TGRH88_064190</name>
</gene>
<evidence type="ECO:0000313" key="3">
    <source>
        <dbReference type="Proteomes" id="UP000557509"/>
    </source>
</evidence>
<evidence type="ECO:0000313" key="2">
    <source>
        <dbReference type="EMBL" id="KAF4638810.1"/>
    </source>
</evidence>
<name>A0A7J6JWC3_TOXGO</name>
<proteinExistence type="predicted"/>
<dbReference type="AlphaFoldDB" id="A0A7J6JWC3"/>
<feature type="region of interest" description="Disordered" evidence="1">
    <location>
        <begin position="47"/>
        <end position="69"/>
    </location>
</feature>
<dbReference type="EMBL" id="JAAUHK010000197">
    <property type="protein sequence ID" value="KAF4638810.1"/>
    <property type="molecule type" value="Genomic_DNA"/>
</dbReference>
<organism evidence="2 3">
    <name type="scientific">Toxoplasma gondii</name>
    <dbReference type="NCBI Taxonomy" id="5811"/>
    <lineage>
        <taxon>Eukaryota</taxon>
        <taxon>Sar</taxon>
        <taxon>Alveolata</taxon>
        <taxon>Apicomplexa</taxon>
        <taxon>Conoidasida</taxon>
        <taxon>Coccidia</taxon>
        <taxon>Eucoccidiorida</taxon>
        <taxon>Eimeriorina</taxon>
        <taxon>Sarcocystidae</taxon>
        <taxon>Toxoplasma</taxon>
    </lineage>
</organism>
<comment type="caution">
    <text evidence="2">The sequence shown here is derived from an EMBL/GenBank/DDBJ whole genome shotgun (WGS) entry which is preliminary data.</text>
</comment>
<evidence type="ECO:0000256" key="1">
    <source>
        <dbReference type="SAM" id="MobiDB-lite"/>
    </source>
</evidence>